<evidence type="ECO:0000256" key="5">
    <source>
        <dbReference type="ARBA" id="ARBA00049233"/>
    </source>
</evidence>
<dbReference type="EMBL" id="ML996699">
    <property type="protein sequence ID" value="KAF2398858.1"/>
    <property type="molecule type" value="Genomic_DNA"/>
</dbReference>
<feature type="region of interest" description="Disordered" evidence="6">
    <location>
        <begin position="260"/>
        <end position="279"/>
    </location>
</feature>
<dbReference type="InterPro" id="IPR000683">
    <property type="entry name" value="Gfo/Idh/MocA-like_OxRdtase_N"/>
</dbReference>
<evidence type="ECO:0000259" key="8">
    <source>
        <dbReference type="Pfam" id="PF22725"/>
    </source>
</evidence>
<evidence type="ECO:0000313" key="9">
    <source>
        <dbReference type="EMBL" id="KAF2398858.1"/>
    </source>
</evidence>
<sequence>MTEPRTIRWGILATGGIALTSTRDLLTDPTTRGVTNLRHTVVAAASSSSQSKAESFLRTVNAPPSAKPYGSYADLIADPSVDIVYIATPHSHHYTNALLALRGGKHVLCEKALTVNAAQARHLVETARERGVLLMEAVWTRYFPLTAYVREVIQSGRLGPVTRVLADCSVATEPHTSFPDGAHRMVNPALAGGALLDMGIYSLTWVFTALWRAGTGQTPPRVVSAMAHYGPTGADEMCTVVVVFPRAQDAGGDAHGIATTSMRVDTDPGGRGSAPSVRIQGPKGEVQVFPPTYRPTKTRVVLLDGTVEEKDWAQPGPGIGSKWFNGFGGPTNAEGEGHGMFWEADEAARCVIEGRKEGALEGWDESVLIMEVMDEVRKQGGLVYPEEIERVE</sequence>
<evidence type="ECO:0000256" key="3">
    <source>
        <dbReference type="ARBA" id="ARBA00038984"/>
    </source>
</evidence>
<dbReference type="SUPFAM" id="SSF51735">
    <property type="entry name" value="NAD(P)-binding Rossmann-fold domains"/>
    <property type="match status" value="1"/>
</dbReference>
<dbReference type="InterPro" id="IPR055170">
    <property type="entry name" value="GFO_IDH_MocA-like_dom"/>
</dbReference>
<dbReference type="SUPFAM" id="SSF55347">
    <property type="entry name" value="Glyceraldehyde-3-phosphate dehydrogenase-like, C-terminal domain"/>
    <property type="match status" value="1"/>
</dbReference>
<dbReference type="GO" id="GO:0047837">
    <property type="term" value="F:D-xylose 1-dehydrogenase (NADP+) activity"/>
    <property type="evidence" value="ECO:0007669"/>
    <property type="project" value="UniProtKB-EC"/>
</dbReference>
<dbReference type="Gene3D" id="3.30.360.10">
    <property type="entry name" value="Dihydrodipicolinate Reductase, domain 2"/>
    <property type="match status" value="1"/>
</dbReference>
<comment type="similarity">
    <text evidence="1">Belongs to the Gfo/Idh/MocA family.</text>
</comment>
<dbReference type="InterPro" id="IPR036291">
    <property type="entry name" value="NAD(P)-bd_dom_sf"/>
</dbReference>
<gene>
    <name evidence="9" type="ORF">EJ06DRAFT_531927</name>
</gene>
<evidence type="ECO:0000256" key="4">
    <source>
        <dbReference type="ARBA" id="ARBA00042988"/>
    </source>
</evidence>
<accession>A0A6G1HS22</accession>
<keyword evidence="10" id="KW-1185">Reference proteome</keyword>
<evidence type="ECO:0000259" key="7">
    <source>
        <dbReference type="Pfam" id="PF01408"/>
    </source>
</evidence>
<dbReference type="Pfam" id="PF22725">
    <property type="entry name" value="GFO_IDH_MocA_C3"/>
    <property type="match status" value="1"/>
</dbReference>
<dbReference type="Pfam" id="PF01408">
    <property type="entry name" value="GFO_IDH_MocA"/>
    <property type="match status" value="1"/>
</dbReference>
<evidence type="ECO:0000256" key="6">
    <source>
        <dbReference type="SAM" id="MobiDB-lite"/>
    </source>
</evidence>
<feature type="domain" description="Gfo/Idh/MocA-like oxidoreductase N-terminal" evidence="7">
    <location>
        <begin position="38"/>
        <end position="136"/>
    </location>
</feature>
<dbReference type="AlphaFoldDB" id="A0A6G1HS22"/>
<dbReference type="OrthoDB" id="2129491at2759"/>
<dbReference type="InterPro" id="IPR050984">
    <property type="entry name" value="Gfo/Idh/MocA_domain"/>
</dbReference>
<evidence type="ECO:0000313" key="10">
    <source>
        <dbReference type="Proteomes" id="UP000799640"/>
    </source>
</evidence>
<dbReference type="PANTHER" id="PTHR22604">
    <property type="entry name" value="OXIDOREDUCTASES"/>
    <property type="match status" value="1"/>
</dbReference>
<name>A0A6G1HS22_9PEZI</name>
<dbReference type="GO" id="GO:0000166">
    <property type="term" value="F:nucleotide binding"/>
    <property type="evidence" value="ECO:0007669"/>
    <property type="project" value="InterPro"/>
</dbReference>
<keyword evidence="2" id="KW-0560">Oxidoreductase</keyword>
<feature type="domain" description="GFO/IDH/MocA-like oxidoreductase" evidence="8">
    <location>
        <begin position="148"/>
        <end position="286"/>
    </location>
</feature>
<dbReference type="EC" id="1.1.1.179" evidence="3"/>
<evidence type="ECO:0000256" key="2">
    <source>
        <dbReference type="ARBA" id="ARBA00023002"/>
    </source>
</evidence>
<evidence type="ECO:0000256" key="1">
    <source>
        <dbReference type="ARBA" id="ARBA00010928"/>
    </source>
</evidence>
<proteinExistence type="inferred from homology"/>
<dbReference type="PANTHER" id="PTHR22604:SF115">
    <property type="entry name" value="DIHYDRODIOL DEHYDROGENASE, PUTATIVE (AFU_ORTHOLOGUE AFUA_1G07520)-RELATED"/>
    <property type="match status" value="1"/>
</dbReference>
<dbReference type="Proteomes" id="UP000799640">
    <property type="component" value="Unassembled WGS sequence"/>
</dbReference>
<comment type="catalytic activity">
    <reaction evidence="5">
        <text>D-xylose + NADP(+) = D-xylono-1,5-lactone + NADPH + H(+)</text>
        <dbReference type="Rhea" id="RHEA:22000"/>
        <dbReference type="ChEBI" id="CHEBI:15378"/>
        <dbReference type="ChEBI" id="CHEBI:15867"/>
        <dbReference type="ChEBI" id="CHEBI:53455"/>
        <dbReference type="ChEBI" id="CHEBI:57783"/>
        <dbReference type="ChEBI" id="CHEBI:58349"/>
        <dbReference type="EC" id="1.1.1.179"/>
    </reaction>
</comment>
<reference evidence="9" key="1">
    <citation type="journal article" date="2020" name="Stud. Mycol.">
        <title>101 Dothideomycetes genomes: a test case for predicting lifestyles and emergence of pathogens.</title>
        <authorList>
            <person name="Haridas S."/>
            <person name="Albert R."/>
            <person name="Binder M."/>
            <person name="Bloem J."/>
            <person name="Labutti K."/>
            <person name="Salamov A."/>
            <person name="Andreopoulos B."/>
            <person name="Baker S."/>
            <person name="Barry K."/>
            <person name="Bills G."/>
            <person name="Bluhm B."/>
            <person name="Cannon C."/>
            <person name="Castanera R."/>
            <person name="Culley D."/>
            <person name="Daum C."/>
            <person name="Ezra D."/>
            <person name="Gonzalez J."/>
            <person name="Henrissat B."/>
            <person name="Kuo A."/>
            <person name="Liang C."/>
            <person name="Lipzen A."/>
            <person name="Lutzoni F."/>
            <person name="Magnuson J."/>
            <person name="Mondo S."/>
            <person name="Nolan M."/>
            <person name="Ohm R."/>
            <person name="Pangilinan J."/>
            <person name="Park H.-J."/>
            <person name="Ramirez L."/>
            <person name="Alfaro M."/>
            <person name="Sun H."/>
            <person name="Tritt A."/>
            <person name="Yoshinaga Y."/>
            <person name="Zwiers L.-H."/>
            <person name="Turgeon B."/>
            <person name="Goodwin S."/>
            <person name="Spatafora J."/>
            <person name="Crous P."/>
            <person name="Grigoriev I."/>
        </authorList>
    </citation>
    <scope>NUCLEOTIDE SEQUENCE</scope>
    <source>
        <strain evidence="9">CBS 262.69</strain>
    </source>
</reference>
<protein>
    <recommendedName>
        <fullName evidence="3">D-xylose 1-dehydrogenase (NADP(+), D-xylono-1,5-lactone-forming)</fullName>
        <ecNumber evidence="3">1.1.1.179</ecNumber>
    </recommendedName>
    <alternativeName>
        <fullName evidence="4">D-xylose-NADP dehydrogenase</fullName>
    </alternativeName>
</protein>
<dbReference type="Gene3D" id="3.40.50.720">
    <property type="entry name" value="NAD(P)-binding Rossmann-like Domain"/>
    <property type="match status" value="1"/>
</dbReference>
<organism evidence="9 10">
    <name type="scientific">Trichodelitschia bisporula</name>
    <dbReference type="NCBI Taxonomy" id="703511"/>
    <lineage>
        <taxon>Eukaryota</taxon>
        <taxon>Fungi</taxon>
        <taxon>Dikarya</taxon>
        <taxon>Ascomycota</taxon>
        <taxon>Pezizomycotina</taxon>
        <taxon>Dothideomycetes</taxon>
        <taxon>Dothideomycetes incertae sedis</taxon>
        <taxon>Phaeotrichales</taxon>
        <taxon>Phaeotrichaceae</taxon>
        <taxon>Trichodelitschia</taxon>
    </lineage>
</organism>